<dbReference type="EMBL" id="CP060783">
    <property type="protein sequence ID" value="QNP48910.1"/>
    <property type="molecule type" value="Genomic_DNA"/>
</dbReference>
<evidence type="ECO:0000313" key="1">
    <source>
        <dbReference type="EMBL" id="QNP48910.1"/>
    </source>
</evidence>
<dbReference type="RefSeq" id="WP_187724502.1">
    <property type="nucleotide sequence ID" value="NZ_CP060783.1"/>
</dbReference>
<dbReference type="Proteomes" id="UP000516028">
    <property type="component" value="Chromosome"/>
</dbReference>
<keyword evidence="2" id="KW-1185">Reference proteome</keyword>
<proteinExistence type="predicted"/>
<reference evidence="1 2" key="1">
    <citation type="submission" date="2020-08" db="EMBL/GenBank/DDBJ databases">
        <title>Genome sequence of Diaphorobacter aerolatus KACC 16536T.</title>
        <authorList>
            <person name="Hyun D.-W."/>
            <person name="Bae J.-W."/>
        </authorList>
    </citation>
    <scope>NUCLEOTIDE SEQUENCE [LARGE SCALE GENOMIC DNA]</scope>
    <source>
        <strain evidence="1 2">KACC 16536</strain>
    </source>
</reference>
<protein>
    <submittedName>
        <fullName evidence="1">Uncharacterized protein</fullName>
    </submittedName>
</protein>
<dbReference type="KEGG" id="daer:H9K75_01525"/>
<gene>
    <name evidence="1" type="ORF">H9K75_01525</name>
</gene>
<accession>A0A7H0GKU4</accession>
<organism evidence="1 2">
    <name type="scientific">Diaphorobacter aerolatus</name>
    <dbReference type="NCBI Taxonomy" id="1288495"/>
    <lineage>
        <taxon>Bacteria</taxon>
        <taxon>Pseudomonadati</taxon>
        <taxon>Pseudomonadota</taxon>
        <taxon>Betaproteobacteria</taxon>
        <taxon>Burkholderiales</taxon>
        <taxon>Comamonadaceae</taxon>
        <taxon>Diaphorobacter</taxon>
    </lineage>
</organism>
<sequence>MIFGNKKIFAVECEKSGTFSGTKIVQACLYINNQKIGVFEETAISGTILLAIASFLKFSNLRCSEENTDHTAFDMIYKSMYGRDWRIGIEKNYRDKYSIHDIFEIAVADQGYVVYLTTFSQENSRILIGSREGKYFGSVDVCEKYVNHMFLKIFDWIEEEE</sequence>
<dbReference type="AlphaFoldDB" id="A0A7H0GKU4"/>
<name>A0A7H0GKU4_9BURK</name>
<evidence type="ECO:0000313" key="2">
    <source>
        <dbReference type="Proteomes" id="UP000516028"/>
    </source>
</evidence>